<dbReference type="PROSITE" id="PS00086">
    <property type="entry name" value="CYTOCHROME_P450"/>
    <property type="match status" value="1"/>
</dbReference>
<keyword evidence="8" id="KW-1185">Reference proteome</keyword>
<evidence type="ECO:0000256" key="3">
    <source>
        <dbReference type="ARBA" id="ARBA00023004"/>
    </source>
</evidence>
<dbReference type="InterPro" id="IPR036396">
    <property type="entry name" value="Cyt_P450_sf"/>
</dbReference>
<dbReference type="InterPro" id="IPR050121">
    <property type="entry name" value="Cytochrome_P450_monoxygenase"/>
</dbReference>
<dbReference type="SUPFAM" id="SSF48264">
    <property type="entry name" value="Cytochrome P450"/>
    <property type="match status" value="1"/>
</dbReference>
<keyword evidence="3 4" id="KW-0408">Iron</keyword>
<comment type="similarity">
    <text evidence="5">Belongs to the cytochrome P450 family.</text>
</comment>
<evidence type="ECO:0000256" key="4">
    <source>
        <dbReference type="PIRSR" id="PIRSR602401-1"/>
    </source>
</evidence>
<dbReference type="VEuPathDB" id="FungiDB:LEMA_P031090.1"/>
<sequence>MDSGDNLTGALPSPPVLLALAGAVYWCALCFYRLYLHPLAKFPGPRIAAATSWYEAYYEIVLKGQYSRQISKLHDQYGPIIRVTPDELHIRDPRFFDQVYGKNQHLDKQGWDKRFGCAGGLLTTVKAGDHKRRRAAVAPMFSRRSILDFIHIIYRHIDTLSIRMQEFEARKEPLNLSHAFPALTGDIIMDYFFGFNYNQLKHPEFESFHDAFLKIAGTGHVATQFPWILPLMNSIPDSITGWLQPAAKSLLKFKRDQWDLIGRTLRGETIKSNDAKRTIFQEILSSSLPAQDKTHQRLADEAQIIIGGGVETTAFSLAIASFHIINTPRIYERLHRELVEKFPNRAQLDLFTLESMPYLRGIIMEAVRMGYGLSARNPRTHAEPIQYGEWIIPARTCISMTIPEVSHDEQLFPNSREFIPERWLDSPKTSDGIPLDRFMVSFGRGTRSCMGINLAYTEMYLTLGMMFRRYAFEIHEADVTDVEIGHDFFIPVTKLDSKGVRRRKLVVVAMRGEKFWSFFIWPKLRE</sequence>
<keyword evidence="4 5" id="KW-0349">Heme</keyword>
<dbReference type="Pfam" id="PF00067">
    <property type="entry name" value="p450"/>
    <property type="match status" value="1"/>
</dbReference>
<evidence type="ECO:0000256" key="6">
    <source>
        <dbReference type="SAM" id="Phobius"/>
    </source>
</evidence>
<gene>
    <name evidence="7" type="ORF">LEMA_P031090.1</name>
</gene>
<dbReference type="CDD" id="cd11062">
    <property type="entry name" value="CYP58-like"/>
    <property type="match status" value="1"/>
</dbReference>
<reference evidence="8" key="1">
    <citation type="journal article" date="2011" name="Nat. Commun.">
        <title>Effector diversification within compartments of the Leptosphaeria maculans genome affected by Repeat-Induced Point mutations.</title>
        <authorList>
            <person name="Rouxel T."/>
            <person name="Grandaubert J."/>
            <person name="Hane J.K."/>
            <person name="Hoede C."/>
            <person name="van de Wouw A.P."/>
            <person name="Couloux A."/>
            <person name="Dominguez V."/>
            <person name="Anthouard V."/>
            <person name="Bally P."/>
            <person name="Bourras S."/>
            <person name="Cozijnsen A.J."/>
            <person name="Ciuffetti L.M."/>
            <person name="Degrave A."/>
            <person name="Dilmaghani A."/>
            <person name="Duret L."/>
            <person name="Fudal I."/>
            <person name="Goodwin S.B."/>
            <person name="Gout L."/>
            <person name="Glaser N."/>
            <person name="Linglin J."/>
            <person name="Kema G.H.J."/>
            <person name="Lapalu N."/>
            <person name="Lawrence C.B."/>
            <person name="May K."/>
            <person name="Meyer M."/>
            <person name="Ollivier B."/>
            <person name="Poulain J."/>
            <person name="Schoch C.L."/>
            <person name="Simon A."/>
            <person name="Spatafora J.W."/>
            <person name="Stachowiak A."/>
            <person name="Turgeon B.G."/>
            <person name="Tyler B.M."/>
            <person name="Vincent D."/>
            <person name="Weissenbach J."/>
            <person name="Amselem J."/>
            <person name="Quesneville H."/>
            <person name="Oliver R.P."/>
            <person name="Wincker P."/>
            <person name="Balesdent M.-H."/>
            <person name="Howlett B.J."/>
        </authorList>
    </citation>
    <scope>NUCLEOTIDE SEQUENCE [LARGE SCALE GENOMIC DNA]</scope>
    <source>
        <strain evidence="8">JN3 / isolate v23.1.3 / race Av1-4-5-6-7-8</strain>
    </source>
</reference>
<dbReference type="GO" id="GO:0004497">
    <property type="term" value="F:monooxygenase activity"/>
    <property type="evidence" value="ECO:0007669"/>
    <property type="project" value="UniProtKB-KW"/>
</dbReference>
<dbReference type="FunFam" id="1.10.630.10:FF:000426">
    <property type="entry name" value="Uncharacterized protein"/>
    <property type="match status" value="1"/>
</dbReference>
<dbReference type="GO" id="GO:0020037">
    <property type="term" value="F:heme binding"/>
    <property type="evidence" value="ECO:0007669"/>
    <property type="project" value="InterPro"/>
</dbReference>
<keyword evidence="6" id="KW-1133">Transmembrane helix</keyword>
<keyword evidence="6" id="KW-0472">Membrane</keyword>
<dbReference type="STRING" id="985895.E4ZWI1"/>
<evidence type="ECO:0000256" key="5">
    <source>
        <dbReference type="RuleBase" id="RU000461"/>
    </source>
</evidence>
<dbReference type="Proteomes" id="UP000002668">
    <property type="component" value="Genome"/>
</dbReference>
<keyword evidence="2 4" id="KW-0479">Metal-binding</keyword>
<proteinExistence type="inferred from homology"/>
<dbReference type="InParanoid" id="E4ZWI1"/>
<comment type="cofactor">
    <cofactor evidence="1 4">
        <name>heme</name>
        <dbReference type="ChEBI" id="CHEBI:30413"/>
    </cofactor>
</comment>
<dbReference type="OrthoDB" id="3945418at2759"/>
<dbReference type="AlphaFoldDB" id="E4ZWI1"/>
<keyword evidence="6" id="KW-0812">Transmembrane</keyword>
<evidence type="ECO:0000313" key="7">
    <source>
        <dbReference type="EMBL" id="CBX95957.1"/>
    </source>
</evidence>
<feature type="binding site" description="axial binding residue" evidence="4">
    <location>
        <position position="449"/>
    </location>
    <ligand>
        <name>heme</name>
        <dbReference type="ChEBI" id="CHEBI:30413"/>
    </ligand>
    <ligandPart>
        <name>Fe</name>
        <dbReference type="ChEBI" id="CHEBI:18248"/>
    </ligandPart>
</feature>
<dbReference type="eggNOG" id="KOG0158">
    <property type="taxonomic scope" value="Eukaryota"/>
</dbReference>
<dbReference type="InterPro" id="IPR017972">
    <property type="entry name" value="Cyt_P450_CS"/>
</dbReference>
<accession>E4ZWI1</accession>
<dbReference type="GO" id="GO:0016705">
    <property type="term" value="F:oxidoreductase activity, acting on paired donors, with incorporation or reduction of molecular oxygen"/>
    <property type="evidence" value="ECO:0007669"/>
    <property type="project" value="InterPro"/>
</dbReference>
<keyword evidence="5" id="KW-0503">Monooxygenase</keyword>
<dbReference type="GO" id="GO:0005506">
    <property type="term" value="F:iron ion binding"/>
    <property type="evidence" value="ECO:0007669"/>
    <property type="project" value="InterPro"/>
</dbReference>
<feature type="transmembrane region" description="Helical" evidence="6">
    <location>
        <begin position="16"/>
        <end position="36"/>
    </location>
</feature>
<dbReference type="PRINTS" id="PR00463">
    <property type="entry name" value="EP450I"/>
</dbReference>
<protein>
    <submittedName>
        <fullName evidence="7">Similar to cytochrome P450</fullName>
    </submittedName>
</protein>
<dbReference type="InterPro" id="IPR001128">
    <property type="entry name" value="Cyt_P450"/>
</dbReference>
<evidence type="ECO:0000256" key="2">
    <source>
        <dbReference type="ARBA" id="ARBA00022723"/>
    </source>
</evidence>
<dbReference type="InterPro" id="IPR002401">
    <property type="entry name" value="Cyt_P450_E_grp-I"/>
</dbReference>
<name>E4ZWI1_LEPMJ</name>
<keyword evidence="5" id="KW-0560">Oxidoreductase</keyword>
<organism evidence="8">
    <name type="scientific">Leptosphaeria maculans (strain JN3 / isolate v23.1.3 / race Av1-4-5-6-7-8)</name>
    <name type="common">Blackleg fungus</name>
    <name type="synonym">Phoma lingam</name>
    <dbReference type="NCBI Taxonomy" id="985895"/>
    <lineage>
        <taxon>Eukaryota</taxon>
        <taxon>Fungi</taxon>
        <taxon>Dikarya</taxon>
        <taxon>Ascomycota</taxon>
        <taxon>Pezizomycotina</taxon>
        <taxon>Dothideomycetes</taxon>
        <taxon>Pleosporomycetidae</taxon>
        <taxon>Pleosporales</taxon>
        <taxon>Pleosporineae</taxon>
        <taxon>Leptosphaeriaceae</taxon>
        <taxon>Plenodomus</taxon>
        <taxon>Plenodomus lingam/Leptosphaeria maculans species complex</taxon>
    </lineage>
</organism>
<evidence type="ECO:0000256" key="1">
    <source>
        <dbReference type="ARBA" id="ARBA00001971"/>
    </source>
</evidence>
<dbReference type="PANTHER" id="PTHR24305:SF152">
    <property type="entry name" value="P450, PUTATIVE (EUROFUNG)-RELATED"/>
    <property type="match status" value="1"/>
</dbReference>
<dbReference type="EMBL" id="FP929127">
    <property type="protein sequence ID" value="CBX95957.1"/>
    <property type="molecule type" value="Genomic_DNA"/>
</dbReference>
<dbReference type="PANTHER" id="PTHR24305">
    <property type="entry name" value="CYTOCHROME P450"/>
    <property type="match status" value="1"/>
</dbReference>
<evidence type="ECO:0000313" key="8">
    <source>
        <dbReference type="Proteomes" id="UP000002668"/>
    </source>
</evidence>
<dbReference type="Gene3D" id="1.10.630.10">
    <property type="entry name" value="Cytochrome P450"/>
    <property type="match status" value="1"/>
</dbReference>
<dbReference type="OMA" id="YFFGFNY"/>
<dbReference type="HOGENOM" id="CLU_001570_14_4_1"/>